<feature type="domain" description="Helicase ATP-binding" evidence="2">
    <location>
        <begin position="215"/>
        <end position="397"/>
    </location>
</feature>
<dbReference type="PROSITE" id="PS00690">
    <property type="entry name" value="DEAH_ATP_HELICASE"/>
    <property type="match status" value="1"/>
</dbReference>
<dbReference type="InterPro" id="IPR000330">
    <property type="entry name" value="SNF2_N"/>
</dbReference>
<dbReference type="Pfam" id="PF00271">
    <property type="entry name" value="Helicase_C"/>
    <property type="match status" value="1"/>
</dbReference>
<dbReference type="PANTHER" id="PTHR45766">
    <property type="entry name" value="DNA ANNEALING HELICASE AND ENDONUCLEASE ZRANB3 FAMILY MEMBER"/>
    <property type="match status" value="1"/>
</dbReference>
<dbReference type="SMART" id="SM00490">
    <property type="entry name" value="HELICc"/>
    <property type="match status" value="1"/>
</dbReference>
<feature type="domain" description="Helicase C-terminal" evidence="3">
    <location>
        <begin position="522"/>
        <end position="679"/>
    </location>
</feature>
<dbReference type="Pfam" id="PF00176">
    <property type="entry name" value="SNF2-rel_dom"/>
    <property type="match status" value="1"/>
</dbReference>
<dbReference type="InterPro" id="IPR014001">
    <property type="entry name" value="Helicase_ATP-bd"/>
</dbReference>
<sequence>MVKIQLNFMNPIKFVDTDKTIKVKFEYDKDLIEIIKGLEQSAYNPKDKTWEVSPKCYKELCDMLDDYDTEYVPSVDEFRKTAAELANNAKKPILKVIVAKATTYLNREYDYILKLEFKYDYTLIQFIKKCDGCYNYKDKFWEISALALTDITTKAEKLGFEVNIEPSVEALVKKTIELINKKDKNDEEYYSRDWEGILNNYKFKTTPFSYQRDGILAALKTRNLLLGDEQGLGKTLQAIYTADIKSSVEGYKYTLIVCGVNGLKYNWVAEIKEHLDADAYILGSRVNRKGVLVEGTLKDRLSALEDLKEHKIDSNFIITNIETLRNTDITRKIKELCDIGIIGHIIIDEAHRIINVSSQQGRALQYLTAKNKLALTGTPVINKPFDLYATLSWLGAEKRRLYDFQRAYGVYVSRRGQGRHYEELVGYRNLGDLSNRLQGVLLRREKKDVLDLPDVVFTQDFVEMSKEQAKLYADIKEELIAEIDNIVLSTNPLAKFTRLRQAATCPSILCEDINKNPKFTRALELIIDAIDNNKKVIVYSNFAVALERFKDVLNRENIKTYSVTGETQNKKAEIDKFKEDGNVLLGTIKALGTGFTITEADTVIFLDLPWTYADLQQAIDRCHRIGQKNTVTVTALSSLNTVDAKLFKIVKKKEDLFRDMMEGKDIKGVNRKKLTKSLLGLK</sequence>
<dbReference type="InterPro" id="IPR001650">
    <property type="entry name" value="Helicase_C-like"/>
</dbReference>
<dbReference type="InterPro" id="IPR049730">
    <property type="entry name" value="SNF2/RAD54-like_C"/>
</dbReference>
<dbReference type="GO" id="GO:0016787">
    <property type="term" value="F:hydrolase activity"/>
    <property type="evidence" value="ECO:0007669"/>
    <property type="project" value="UniProtKB-KW"/>
</dbReference>
<dbReference type="InterPro" id="IPR038718">
    <property type="entry name" value="SNF2-like_sf"/>
</dbReference>
<keyword evidence="4" id="KW-0547">Nucleotide-binding</keyword>
<dbReference type="SMART" id="SM00487">
    <property type="entry name" value="DEXDc"/>
    <property type="match status" value="1"/>
</dbReference>
<dbReference type="AlphaFoldDB" id="A0AAE8FQ42"/>
<evidence type="ECO:0000256" key="1">
    <source>
        <dbReference type="ARBA" id="ARBA00022801"/>
    </source>
</evidence>
<proteinExistence type="predicted"/>
<dbReference type="GO" id="GO:0031297">
    <property type="term" value="P:replication fork processing"/>
    <property type="evidence" value="ECO:0007669"/>
    <property type="project" value="TreeGrafter"/>
</dbReference>
<protein>
    <submittedName>
        <fullName evidence="4">DEAD/DEAH box helicase</fullName>
    </submittedName>
</protein>
<dbReference type="Gene3D" id="3.40.50.300">
    <property type="entry name" value="P-loop containing nucleotide triphosphate hydrolases"/>
    <property type="match status" value="1"/>
</dbReference>
<evidence type="ECO:0000259" key="3">
    <source>
        <dbReference type="PROSITE" id="PS51194"/>
    </source>
</evidence>
<dbReference type="Gene3D" id="3.40.50.10810">
    <property type="entry name" value="Tandem AAA-ATPase domain"/>
    <property type="match status" value="1"/>
</dbReference>
<dbReference type="RefSeq" id="WP_124228938.1">
    <property type="nucleotide sequence ID" value="NZ_JACOGR010000019.1"/>
</dbReference>
<reference evidence="4 5" key="1">
    <citation type="submission" date="2018-11" db="EMBL/GenBank/DDBJ databases">
        <title>Draft genome sequences of potential pathogenic Clostridium perfringens from environmental surface water in the North West Province, South Africa.</title>
        <authorList>
            <person name="Fourie J.C.J."/>
            <person name="Sanko T.J."/>
            <person name="Bezuidenhout C."/>
            <person name="Mienie C."/>
            <person name="Adeleke R."/>
        </authorList>
    </citation>
    <scope>NUCLEOTIDE SEQUENCE [LARGE SCALE GENOMIC DNA]</scope>
    <source>
        <strain evidence="4 5">SC4-C13</strain>
    </source>
</reference>
<dbReference type="GO" id="GO:0004386">
    <property type="term" value="F:helicase activity"/>
    <property type="evidence" value="ECO:0007669"/>
    <property type="project" value="UniProtKB-KW"/>
</dbReference>
<dbReference type="GO" id="GO:0006281">
    <property type="term" value="P:DNA repair"/>
    <property type="evidence" value="ECO:0007669"/>
    <property type="project" value="TreeGrafter"/>
</dbReference>
<dbReference type="PROSITE" id="PS51192">
    <property type="entry name" value="HELICASE_ATP_BIND_1"/>
    <property type="match status" value="1"/>
</dbReference>
<dbReference type="Proteomes" id="UP000273641">
    <property type="component" value="Unassembled WGS sequence"/>
</dbReference>
<dbReference type="InterPro" id="IPR002464">
    <property type="entry name" value="DNA/RNA_helicase_DEAH_CS"/>
</dbReference>
<accession>A0AAE8FQ42</accession>
<comment type="caution">
    <text evidence="4">The sequence shown here is derived from an EMBL/GenBank/DDBJ whole genome shotgun (WGS) entry which is preliminary data.</text>
</comment>
<name>A0AAE8FQ42_CLOPF</name>
<evidence type="ECO:0000259" key="2">
    <source>
        <dbReference type="PROSITE" id="PS51192"/>
    </source>
</evidence>
<dbReference type="InterPro" id="IPR027417">
    <property type="entry name" value="P-loop_NTPase"/>
</dbReference>
<dbReference type="EMBL" id="RQNR01000012">
    <property type="protein sequence ID" value="RQN22947.1"/>
    <property type="molecule type" value="Genomic_DNA"/>
</dbReference>
<keyword evidence="1" id="KW-0378">Hydrolase</keyword>
<evidence type="ECO:0000313" key="5">
    <source>
        <dbReference type="Proteomes" id="UP000273641"/>
    </source>
</evidence>
<keyword evidence="4" id="KW-0067">ATP-binding</keyword>
<organism evidence="4 5">
    <name type="scientific">Clostridium perfringens</name>
    <dbReference type="NCBI Taxonomy" id="1502"/>
    <lineage>
        <taxon>Bacteria</taxon>
        <taxon>Bacillati</taxon>
        <taxon>Bacillota</taxon>
        <taxon>Clostridia</taxon>
        <taxon>Eubacteriales</taxon>
        <taxon>Clostridiaceae</taxon>
        <taxon>Clostridium</taxon>
    </lineage>
</organism>
<dbReference type="GO" id="GO:0005524">
    <property type="term" value="F:ATP binding"/>
    <property type="evidence" value="ECO:0007669"/>
    <property type="project" value="InterPro"/>
</dbReference>
<dbReference type="SUPFAM" id="SSF52540">
    <property type="entry name" value="P-loop containing nucleoside triphosphate hydrolases"/>
    <property type="match status" value="2"/>
</dbReference>
<evidence type="ECO:0000313" key="4">
    <source>
        <dbReference type="EMBL" id="RQN22947.1"/>
    </source>
</evidence>
<keyword evidence="4" id="KW-0347">Helicase</keyword>
<dbReference type="PROSITE" id="PS51194">
    <property type="entry name" value="HELICASE_CTER"/>
    <property type="match status" value="1"/>
</dbReference>
<gene>
    <name evidence="4" type="ORF">EHZ11_15000</name>
</gene>
<dbReference type="PANTHER" id="PTHR45766:SF6">
    <property type="entry name" value="SWI_SNF-RELATED MATRIX-ASSOCIATED ACTIN-DEPENDENT REGULATOR OF CHROMATIN SUBFAMILY A-LIKE PROTEIN 1"/>
    <property type="match status" value="1"/>
</dbReference>
<dbReference type="CDD" id="cd18793">
    <property type="entry name" value="SF2_C_SNF"/>
    <property type="match status" value="1"/>
</dbReference>